<comment type="cofactor">
    <cofactor evidence="1">
        <name>[4Fe-4S] cluster</name>
        <dbReference type="ChEBI" id="CHEBI:49883"/>
    </cofactor>
</comment>
<dbReference type="InterPro" id="IPR006158">
    <property type="entry name" value="Cobalamin-bd"/>
</dbReference>
<feature type="domain" description="B12-binding" evidence="6">
    <location>
        <begin position="1"/>
        <end position="132"/>
    </location>
</feature>
<dbReference type="CDD" id="cd01335">
    <property type="entry name" value="Radical_SAM"/>
    <property type="match status" value="1"/>
</dbReference>
<dbReference type="SFLD" id="SFLDG01082">
    <property type="entry name" value="B12-binding_domain_containing"/>
    <property type="match status" value="1"/>
</dbReference>
<dbReference type="Pfam" id="PF02310">
    <property type="entry name" value="B12-binding"/>
    <property type="match status" value="1"/>
</dbReference>
<evidence type="ECO:0000259" key="7">
    <source>
        <dbReference type="PROSITE" id="PS51918"/>
    </source>
</evidence>
<dbReference type="CDD" id="cd02068">
    <property type="entry name" value="radical_SAM_B12_BD"/>
    <property type="match status" value="1"/>
</dbReference>
<dbReference type="InterPro" id="IPR058240">
    <property type="entry name" value="rSAM_sf"/>
</dbReference>
<name>A0A1H5UDA6_9CLOT</name>
<dbReference type="InterPro" id="IPR007197">
    <property type="entry name" value="rSAM"/>
</dbReference>
<keyword evidence="9" id="KW-1185">Reference proteome</keyword>
<dbReference type="SUPFAM" id="SSF52242">
    <property type="entry name" value="Cobalamin (vitamin B12)-binding domain"/>
    <property type="match status" value="1"/>
</dbReference>
<proteinExistence type="predicted"/>
<dbReference type="InterPro" id="IPR051198">
    <property type="entry name" value="BchE-like"/>
</dbReference>
<protein>
    <submittedName>
        <fullName evidence="8">Radical SAM superfamily enzyme YgiQ, UPF0313 family</fullName>
    </submittedName>
</protein>
<evidence type="ECO:0000313" key="9">
    <source>
        <dbReference type="Proteomes" id="UP000242850"/>
    </source>
</evidence>
<dbReference type="Gene3D" id="3.40.50.280">
    <property type="entry name" value="Cobalamin-binding domain"/>
    <property type="match status" value="1"/>
</dbReference>
<organism evidence="8 9">
    <name type="scientific">Caloramator fervidus</name>
    <dbReference type="NCBI Taxonomy" id="29344"/>
    <lineage>
        <taxon>Bacteria</taxon>
        <taxon>Bacillati</taxon>
        <taxon>Bacillota</taxon>
        <taxon>Clostridia</taxon>
        <taxon>Eubacteriales</taxon>
        <taxon>Clostridiaceae</taxon>
        <taxon>Caloramator</taxon>
    </lineage>
</organism>
<dbReference type="GO" id="GO:0051539">
    <property type="term" value="F:4 iron, 4 sulfur cluster binding"/>
    <property type="evidence" value="ECO:0007669"/>
    <property type="project" value="UniProtKB-KW"/>
</dbReference>
<dbReference type="PANTHER" id="PTHR43409:SF16">
    <property type="entry name" value="SLR0320 PROTEIN"/>
    <property type="match status" value="1"/>
</dbReference>
<dbReference type="InterPro" id="IPR006638">
    <property type="entry name" value="Elp3/MiaA/NifB-like_rSAM"/>
</dbReference>
<dbReference type="InterPro" id="IPR023404">
    <property type="entry name" value="rSAM_horseshoe"/>
</dbReference>
<sequence length="549" mass="64916">MKVVLASLNSRYVHSNLAIRYLKSYALGFNIEIYERTINESSYEIALDIAYKKPDIVGFSCYIWNIENTLKVCSILKQVNQDIKIVLGGPEVSYDPKEVLEKYQFIDFVVYGEGEKTFKELLEALVYKREIVKVKGLAYRNEDGVFVNEKRPLILNLDEIPFPYDKLPEKIIYYEASRGCPFNCKYCLSSTIKGVRFFSLDRVKRDLKFFIDNNVKLVKFVDRTFNANKKVAIEIWNFLIENAKSTKFHFEIAADLLDDECLDVLKRAPYGLFQFEIGVQTTNLEVLKNINRVMNFKRVKENVRKILDEGNIHCHLDLIVGLPGEDLDSFKKSFEDVMSIRPDVLQIGFLKVLKGSDMSKEKDIYGIKHSPYPPYQVVKTKDLSFEDILFLTKFEETFEIYYNSHLYDITINYFLNKIKSYEFFYRLTNYLDKRGFFELNHDLNSKTKMLYEFLKAYDEEDLVKDLLIHDYVFTTKKSYLPEFLKKDMDFNLKDFLKEKEDEIKERLNVENFKNLFVIPTKISYNKEYVIGNFILVIDLSRKIWTYFNK</sequence>
<evidence type="ECO:0000259" key="6">
    <source>
        <dbReference type="PROSITE" id="PS51332"/>
    </source>
</evidence>
<dbReference type="SMART" id="SM00729">
    <property type="entry name" value="Elp3"/>
    <property type="match status" value="1"/>
</dbReference>
<keyword evidence="4" id="KW-0408">Iron</keyword>
<accession>A0A1H5UDA6</accession>
<evidence type="ECO:0000313" key="8">
    <source>
        <dbReference type="EMBL" id="SEF72418.1"/>
    </source>
</evidence>
<dbReference type="SFLD" id="SFLDG01123">
    <property type="entry name" value="methyltransferase_(Class_B)"/>
    <property type="match status" value="1"/>
</dbReference>
<gene>
    <name evidence="8" type="ORF">SAMN05660865_00864</name>
</gene>
<dbReference type="PROSITE" id="PS51918">
    <property type="entry name" value="RADICAL_SAM"/>
    <property type="match status" value="1"/>
</dbReference>
<evidence type="ECO:0000256" key="2">
    <source>
        <dbReference type="ARBA" id="ARBA00022691"/>
    </source>
</evidence>
<evidence type="ECO:0000256" key="5">
    <source>
        <dbReference type="ARBA" id="ARBA00023014"/>
    </source>
</evidence>
<dbReference type="GO" id="GO:0005829">
    <property type="term" value="C:cytosol"/>
    <property type="evidence" value="ECO:0007669"/>
    <property type="project" value="TreeGrafter"/>
</dbReference>
<dbReference type="OrthoDB" id="9801424at2"/>
<dbReference type="InterPro" id="IPR036724">
    <property type="entry name" value="Cobalamin-bd_sf"/>
</dbReference>
<dbReference type="GO" id="GO:0003824">
    <property type="term" value="F:catalytic activity"/>
    <property type="evidence" value="ECO:0007669"/>
    <property type="project" value="InterPro"/>
</dbReference>
<keyword evidence="2" id="KW-0949">S-adenosyl-L-methionine</keyword>
<dbReference type="Gene3D" id="3.80.30.20">
    <property type="entry name" value="tm_1862 like domain"/>
    <property type="match status" value="1"/>
</dbReference>
<dbReference type="GO" id="GO:0031419">
    <property type="term" value="F:cobalamin binding"/>
    <property type="evidence" value="ECO:0007669"/>
    <property type="project" value="InterPro"/>
</dbReference>
<evidence type="ECO:0000256" key="3">
    <source>
        <dbReference type="ARBA" id="ARBA00022723"/>
    </source>
</evidence>
<dbReference type="SUPFAM" id="SSF102114">
    <property type="entry name" value="Radical SAM enzymes"/>
    <property type="match status" value="1"/>
</dbReference>
<evidence type="ECO:0000256" key="1">
    <source>
        <dbReference type="ARBA" id="ARBA00001966"/>
    </source>
</evidence>
<dbReference type="Pfam" id="PF13311">
    <property type="entry name" value="DUF4080"/>
    <property type="match status" value="1"/>
</dbReference>
<keyword evidence="3" id="KW-0479">Metal-binding</keyword>
<evidence type="ECO:0000256" key="4">
    <source>
        <dbReference type="ARBA" id="ARBA00023004"/>
    </source>
</evidence>
<dbReference type="Proteomes" id="UP000242850">
    <property type="component" value="Unassembled WGS sequence"/>
</dbReference>
<dbReference type="EMBL" id="FNUK01000008">
    <property type="protein sequence ID" value="SEF72418.1"/>
    <property type="molecule type" value="Genomic_DNA"/>
</dbReference>
<dbReference type="SFLD" id="SFLDS00029">
    <property type="entry name" value="Radical_SAM"/>
    <property type="match status" value="1"/>
</dbReference>
<dbReference type="RefSeq" id="WP_159945800.1">
    <property type="nucleotide sequence ID" value="NZ_FNUK01000008.1"/>
</dbReference>
<dbReference type="InterPro" id="IPR034466">
    <property type="entry name" value="Methyltransferase_Class_B"/>
</dbReference>
<dbReference type="InterPro" id="IPR025288">
    <property type="entry name" value="DUF4080"/>
</dbReference>
<dbReference type="AlphaFoldDB" id="A0A1H5UDA6"/>
<dbReference type="GO" id="GO:0046872">
    <property type="term" value="F:metal ion binding"/>
    <property type="evidence" value="ECO:0007669"/>
    <property type="project" value="UniProtKB-KW"/>
</dbReference>
<dbReference type="Pfam" id="PF04055">
    <property type="entry name" value="Radical_SAM"/>
    <property type="match status" value="1"/>
</dbReference>
<dbReference type="PROSITE" id="PS51332">
    <property type="entry name" value="B12_BINDING"/>
    <property type="match status" value="1"/>
</dbReference>
<dbReference type="PANTHER" id="PTHR43409">
    <property type="entry name" value="ANAEROBIC MAGNESIUM-PROTOPORPHYRIN IX MONOMETHYL ESTER CYCLASE-RELATED"/>
    <property type="match status" value="1"/>
</dbReference>
<reference evidence="9" key="1">
    <citation type="submission" date="2016-10" db="EMBL/GenBank/DDBJ databases">
        <authorList>
            <person name="Varghese N."/>
            <person name="Submissions S."/>
        </authorList>
    </citation>
    <scope>NUCLEOTIDE SEQUENCE [LARGE SCALE GENOMIC DNA]</scope>
    <source>
        <strain evidence="9">DSM 5463</strain>
    </source>
</reference>
<feature type="domain" description="Radical SAM core" evidence="7">
    <location>
        <begin position="166"/>
        <end position="399"/>
    </location>
</feature>
<keyword evidence="5" id="KW-0411">Iron-sulfur</keyword>